<comment type="caution">
    <text evidence="1">The sequence shown here is derived from an EMBL/GenBank/DDBJ whole genome shotgun (WGS) entry which is preliminary data.</text>
</comment>
<organism evidence="1 2">
    <name type="scientific">Klebsiella oxytoca</name>
    <dbReference type="NCBI Taxonomy" id="571"/>
    <lineage>
        <taxon>Bacteria</taxon>
        <taxon>Pseudomonadati</taxon>
        <taxon>Pseudomonadota</taxon>
        <taxon>Gammaproteobacteria</taxon>
        <taxon>Enterobacterales</taxon>
        <taxon>Enterobacteriaceae</taxon>
        <taxon>Klebsiella/Raoultella group</taxon>
        <taxon>Klebsiella</taxon>
    </lineage>
</organism>
<dbReference type="Proteomes" id="UP000247485">
    <property type="component" value="Unassembled WGS sequence"/>
</dbReference>
<name>A0A318FG61_KLEOX</name>
<dbReference type="AlphaFoldDB" id="A0A318FG61"/>
<sequence length="131" mass="14649">MQPLPRLTADRLAVLPAGTRLKMGGHIVKYVGRGSFTNSAGIAQTMVDYVDSRGVQGSFEEKIFLSTATEHLNAVQCELCFALRHPKDCVVRSITNYMTTRQAHFCDDSGCAEKYFIKHPGRQKAGRRTKW</sequence>
<protein>
    <submittedName>
        <fullName evidence="1">Uncharacterized protein</fullName>
    </submittedName>
</protein>
<reference evidence="1 2" key="1">
    <citation type="submission" date="2018-05" db="EMBL/GenBank/DDBJ databases">
        <title>Freshwater and sediment microbial communities from various areas in North America, analyzing microbe dynamics in response to fracking.</title>
        <authorList>
            <person name="Lamendella R."/>
        </authorList>
    </citation>
    <scope>NUCLEOTIDE SEQUENCE [LARGE SCALE GENOMIC DNA]</scope>
    <source>
        <strain evidence="1 2">67</strain>
    </source>
</reference>
<proteinExistence type="predicted"/>
<accession>A0A318FG61</accession>
<dbReference type="EMBL" id="QJJG01000014">
    <property type="protein sequence ID" value="PXW42127.1"/>
    <property type="molecule type" value="Genomic_DNA"/>
</dbReference>
<gene>
    <name evidence="1" type="ORF">DET57_114119</name>
</gene>
<evidence type="ECO:0000313" key="1">
    <source>
        <dbReference type="EMBL" id="PXW42127.1"/>
    </source>
</evidence>
<evidence type="ECO:0000313" key="2">
    <source>
        <dbReference type="Proteomes" id="UP000247485"/>
    </source>
</evidence>
<dbReference type="RefSeq" id="WP_110275680.1">
    <property type="nucleotide sequence ID" value="NZ_QJJG01000014.1"/>
</dbReference>